<dbReference type="InterPro" id="IPR036291">
    <property type="entry name" value="NAD(P)-bd_dom_sf"/>
</dbReference>
<dbReference type="OrthoDB" id="2898618at2759"/>
<evidence type="ECO:0000313" key="5">
    <source>
        <dbReference type="EMBL" id="KAF4506946.1"/>
    </source>
</evidence>
<dbReference type="EMBL" id="JAAVMX010000006">
    <property type="protein sequence ID" value="KAF4506946.1"/>
    <property type="molecule type" value="Genomic_DNA"/>
</dbReference>
<reference evidence="5 6" key="1">
    <citation type="journal article" date="2020" name="Genome Biol. Evol.">
        <title>A new high-quality draft genome assembly of the Chinese cordyceps Ophiocordyceps sinensis.</title>
        <authorList>
            <person name="Shu R."/>
            <person name="Zhang J."/>
            <person name="Meng Q."/>
            <person name="Zhang H."/>
            <person name="Zhou G."/>
            <person name="Li M."/>
            <person name="Wu P."/>
            <person name="Zhao Y."/>
            <person name="Chen C."/>
            <person name="Qin Q."/>
        </authorList>
    </citation>
    <scope>NUCLEOTIDE SEQUENCE [LARGE SCALE GENOMIC DNA]</scope>
    <source>
        <strain evidence="5 6">IOZ07</strain>
    </source>
</reference>
<dbReference type="Gene3D" id="3.40.50.720">
    <property type="entry name" value="NAD(P)-binding Rossmann-like Domain"/>
    <property type="match status" value="1"/>
</dbReference>
<keyword evidence="3" id="KW-0560">Oxidoreductase</keyword>
<dbReference type="InterPro" id="IPR052178">
    <property type="entry name" value="Sec_Metab_Biosynth_SDR"/>
</dbReference>
<keyword evidence="6" id="KW-1185">Reference proteome</keyword>
<protein>
    <submittedName>
        <fullName evidence="5">Uncharacterized protein</fullName>
    </submittedName>
</protein>
<dbReference type="InterPro" id="IPR002347">
    <property type="entry name" value="SDR_fam"/>
</dbReference>
<name>A0A8H4LXU5_9HYPO</name>
<evidence type="ECO:0000256" key="1">
    <source>
        <dbReference type="ARBA" id="ARBA00006484"/>
    </source>
</evidence>
<evidence type="ECO:0000313" key="6">
    <source>
        <dbReference type="Proteomes" id="UP000557566"/>
    </source>
</evidence>
<dbReference type="AlphaFoldDB" id="A0A8H4LXU5"/>
<keyword evidence="4" id="KW-1133">Transmembrane helix</keyword>
<proteinExistence type="inferred from homology"/>
<comment type="caution">
    <text evidence="5">The sequence shown here is derived from an EMBL/GenBank/DDBJ whole genome shotgun (WGS) entry which is preliminary data.</text>
</comment>
<dbReference type="GO" id="GO:0016491">
    <property type="term" value="F:oxidoreductase activity"/>
    <property type="evidence" value="ECO:0007669"/>
    <property type="project" value="UniProtKB-KW"/>
</dbReference>
<accession>A0A8H4LXU5</accession>
<dbReference type="PANTHER" id="PTHR43618">
    <property type="entry name" value="7-ALPHA-HYDROXYSTEROID DEHYDROGENASE"/>
    <property type="match status" value="1"/>
</dbReference>
<dbReference type="PANTHER" id="PTHR43618:SF4">
    <property type="entry name" value="SHORT CHAIN DEHYDROGENASE_REDUCTASE FAMILY (AFU_ORTHOLOGUE AFUA_7G04540)"/>
    <property type="match status" value="1"/>
</dbReference>
<sequence>MDSHQLTRNQLFDVSHVTAVLTGAGSGIGLMMAQALVANGARVYVVDRRKEALDTVVRLYDTGPGEMKAQDARHSQG</sequence>
<organism evidence="5 6">
    <name type="scientific">Ophiocordyceps sinensis</name>
    <dbReference type="NCBI Taxonomy" id="72228"/>
    <lineage>
        <taxon>Eukaryota</taxon>
        <taxon>Fungi</taxon>
        <taxon>Dikarya</taxon>
        <taxon>Ascomycota</taxon>
        <taxon>Pezizomycotina</taxon>
        <taxon>Sordariomycetes</taxon>
        <taxon>Hypocreomycetidae</taxon>
        <taxon>Hypocreales</taxon>
        <taxon>Ophiocordycipitaceae</taxon>
        <taxon>Ophiocordyceps</taxon>
    </lineage>
</organism>
<evidence type="ECO:0000256" key="3">
    <source>
        <dbReference type="ARBA" id="ARBA00023002"/>
    </source>
</evidence>
<evidence type="ECO:0000256" key="2">
    <source>
        <dbReference type="ARBA" id="ARBA00022857"/>
    </source>
</evidence>
<evidence type="ECO:0000256" key="4">
    <source>
        <dbReference type="SAM" id="Phobius"/>
    </source>
</evidence>
<keyword evidence="2" id="KW-0521">NADP</keyword>
<dbReference type="Proteomes" id="UP000557566">
    <property type="component" value="Unassembled WGS sequence"/>
</dbReference>
<gene>
    <name evidence="5" type="ORF">G6O67_005628</name>
</gene>
<dbReference type="Pfam" id="PF00106">
    <property type="entry name" value="adh_short"/>
    <property type="match status" value="1"/>
</dbReference>
<keyword evidence="4" id="KW-0472">Membrane</keyword>
<keyword evidence="4" id="KW-0812">Transmembrane</keyword>
<feature type="transmembrane region" description="Helical" evidence="4">
    <location>
        <begin position="20"/>
        <end position="41"/>
    </location>
</feature>
<dbReference type="SUPFAM" id="SSF51735">
    <property type="entry name" value="NAD(P)-binding Rossmann-fold domains"/>
    <property type="match status" value="1"/>
</dbReference>
<comment type="similarity">
    <text evidence="1">Belongs to the short-chain dehydrogenases/reductases (SDR) family.</text>
</comment>